<evidence type="ECO:0000256" key="9">
    <source>
        <dbReference type="ARBA" id="ARBA00022842"/>
    </source>
</evidence>
<dbReference type="GO" id="GO:0009098">
    <property type="term" value="P:L-leucine biosynthetic process"/>
    <property type="evidence" value="ECO:0007669"/>
    <property type="project" value="InterPro"/>
</dbReference>
<comment type="similarity">
    <text evidence="4 14">Belongs to the ketol-acid reductoisomerase family.</text>
</comment>
<dbReference type="Pfam" id="PF01450">
    <property type="entry name" value="KARI_C"/>
    <property type="match status" value="1"/>
</dbReference>
<evidence type="ECO:0000256" key="2">
    <source>
        <dbReference type="ARBA" id="ARBA00004864"/>
    </source>
</evidence>
<dbReference type="Pfam" id="PF07991">
    <property type="entry name" value="KARI_N"/>
    <property type="match status" value="2"/>
</dbReference>
<dbReference type="InterPro" id="IPR013116">
    <property type="entry name" value="KARI_N"/>
</dbReference>
<dbReference type="PROSITE" id="PS51850">
    <property type="entry name" value="KARI_N"/>
    <property type="match status" value="1"/>
</dbReference>
<feature type="domain" description="Pyruvate carboxyltransferase" evidence="15">
    <location>
        <begin position="342"/>
        <end position="446"/>
    </location>
</feature>
<dbReference type="InterPro" id="IPR013328">
    <property type="entry name" value="6PGD_dom2"/>
</dbReference>
<name>A0AAD5PM86_9CRUS</name>
<evidence type="ECO:0000256" key="1">
    <source>
        <dbReference type="ARBA" id="ARBA00001946"/>
    </source>
</evidence>
<dbReference type="SUPFAM" id="SSF110921">
    <property type="entry name" value="2-isopropylmalate synthase LeuA, allosteric (dimerisation) domain"/>
    <property type="match status" value="1"/>
</dbReference>
<feature type="binding site" evidence="14">
    <location>
        <position position="173"/>
    </location>
    <ligand>
        <name>Mg(2+)</name>
        <dbReference type="ChEBI" id="CHEBI:18420"/>
        <label>1</label>
    </ligand>
</feature>
<dbReference type="InterPro" id="IPR036291">
    <property type="entry name" value="NAD(P)-bd_dom_sf"/>
</dbReference>
<dbReference type="InterPro" id="IPR013023">
    <property type="entry name" value="KARI"/>
</dbReference>
<dbReference type="PANTHER" id="PTHR21371">
    <property type="entry name" value="KETOL-ACID REDUCTOISOMERASE, MITOCHONDRIAL"/>
    <property type="match status" value="1"/>
</dbReference>
<dbReference type="AlphaFoldDB" id="A0AAD5PM86"/>
<dbReference type="Gene3D" id="1.10.1040.10">
    <property type="entry name" value="N-(1-d-carboxylethyl)-l-norvaline Dehydrogenase, domain 2"/>
    <property type="match status" value="3"/>
</dbReference>
<dbReference type="PROSITE" id="PS00816">
    <property type="entry name" value="AIPM_HOMOCIT_SYNTH_2"/>
    <property type="match status" value="1"/>
</dbReference>
<evidence type="ECO:0000256" key="6">
    <source>
        <dbReference type="ARBA" id="ARBA00022605"/>
    </source>
</evidence>
<dbReference type="Gene3D" id="3.20.20.70">
    <property type="entry name" value="Aldolase class I"/>
    <property type="match status" value="1"/>
</dbReference>
<evidence type="ECO:0000256" key="3">
    <source>
        <dbReference type="ARBA" id="ARBA00004885"/>
    </source>
</evidence>
<evidence type="ECO:0000256" key="10">
    <source>
        <dbReference type="ARBA" id="ARBA00023002"/>
    </source>
</evidence>
<evidence type="ECO:0000259" key="17">
    <source>
        <dbReference type="PROSITE" id="PS51851"/>
    </source>
</evidence>
<dbReference type="InterPro" id="IPR000891">
    <property type="entry name" value="PYR_CT"/>
</dbReference>
<evidence type="ECO:0000313" key="18">
    <source>
        <dbReference type="EMBL" id="KAI9550453.1"/>
    </source>
</evidence>
<dbReference type="EMBL" id="WJBH02000147">
    <property type="protein sequence ID" value="KAI9550453.1"/>
    <property type="molecule type" value="Genomic_DNA"/>
</dbReference>
<dbReference type="PROSITE" id="PS50991">
    <property type="entry name" value="PYR_CT"/>
    <property type="match status" value="1"/>
</dbReference>
<organism evidence="18 19">
    <name type="scientific">Daphnia sinensis</name>
    <dbReference type="NCBI Taxonomy" id="1820382"/>
    <lineage>
        <taxon>Eukaryota</taxon>
        <taxon>Metazoa</taxon>
        <taxon>Ecdysozoa</taxon>
        <taxon>Arthropoda</taxon>
        <taxon>Crustacea</taxon>
        <taxon>Branchiopoda</taxon>
        <taxon>Diplostraca</taxon>
        <taxon>Cladocera</taxon>
        <taxon>Anomopoda</taxon>
        <taxon>Daphniidae</taxon>
        <taxon>Daphnia</taxon>
        <taxon>Daphnia similis group</taxon>
    </lineage>
</organism>
<evidence type="ECO:0000256" key="11">
    <source>
        <dbReference type="ARBA" id="ARBA00023304"/>
    </source>
</evidence>
<keyword evidence="7" id="KW-0808">Transferase</keyword>
<feature type="binding site" evidence="14">
    <location>
        <position position="169"/>
    </location>
    <ligand>
        <name>Mg(2+)</name>
        <dbReference type="ChEBI" id="CHEBI:18420"/>
        <label>2</label>
    </ligand>
</feature>
<dbReference type="Gene3D" id="3.40.50.720">
    <property type="entry name" value="NAD(P)-binding Rossmann-like Domain"/>
    <property type="match status" value="2"/>
</dbReference>
<comment type="pathway">
    <text evidence="2">Amino-acid biosynthesis; L-valine biosynthesis; L-valine from pyruvate: step 2/4.</text>
</comment>
<protein>
    <recommendedName>
        <fullName evidence="5">2-isopropylmalate synthase</fullName>
        <ecNumber evidence="5">2.3.3.13</ecNumber>
    </recommendedName>
    <alternativeName>
        <fullName evidence="13">Acetohydroxy-acid reductoisomerase</fullName>
    </alternativeName>
    <alternativeName>
        <fullName evidence="12">Alpha-keto-beta-hydroxylacyl reductoisomerase</fullName>
    </alternativeName>
</protein>
<dbReference type="FunFam" id="1.10.1040.10:FF:000003">
    <property type="entry name" value="Ketol-acid reductoisomerase, mitochondrial"/>
    <property type="match status" value="1"/>
</dbReference>
<accession>A0AAD5PM86</accession>
<dbReference type="GO" id="GO:0009099">
    <property type="term" value="P:L-valine biosynthetic process"/>
    <property type="evidence" value="ECO:0007669"/>
    <property type="project" value="UniProtKB-UniRule"/>
</dbReference>
<dbReference type="InterPro" id="IPR000506">
    <property type="entry name" value="KARI_C"/>
</dbReference>
<feature type="domain" description="KARI N-terminal Rossmann" evidence="16">
    <location>
        <begin position="1"/>
        <end position="160"/>
    </location>
</feature>
<dbReference type="Pfam" id="PF00682">
    <property type="entry name" value="HMGL-like"/>
    <property type="match status" value="1"/>
</dbReference>
<dbReference type="SUPFAM" id="SSF51735">
    <property type="entry name" value="NAD(P)-binding Rossmann-fold domains"/>
    <property type="match status" value="1"/>
</dbReference>
<evidence type="ECO:0000256" key="7">
    <source>
        <dbReference type="ARBA" id="ARBA00022679"/>
    </source>
</evidence>
<dbReference type="InterPro" id="IPR002034">
    <property type="entry name" value="AIPM/Hcit_synth_CS"/>
</dbReference>
<reference evidence="18" key="1">
    <citation type="submission" date="2022-05" db="EMBL/GenBank/DDBJ databases">
        <title>A multi-omics perspective on studying reproductive biology in Daphnia sinensis.</title>
        <authorList>
            <person name="Jia J."/>
        </authorList>
    </citation>
    <scope>NUCLEOTIDE SEQUENCE</scope>
    <source>
        <strain evidence="18">WSL</strain>
    </source>
</reference>
<evidence type="ECO:0000256" key="13">
    <source>
        <dbReference type="ARBA" id="ARBA00030593"/>
    </source>
</evidence>
<feature type="binding site" evidence="14">
    <location>
        <position position="205"/>
    </location>
    <ligand>
        <name>Mg(2+)</name>
        <dbReference type="ChEBI" id="CHEBI:18420"/>
        <label>2</label>
    </ligand>
</feature>
<comment type="caution">
    <text evidence="18">The sequence shown here is derived from an EMBL/GenBank/DDBJ whole genome shotgun (WGS) entry which is preliminary data.</text>
</comment>
<dbReference type="EC" id="2.3.3.13" evidence="5"/>
<evidence type="ECO:0000256" key="5">
    <source>
        <dbReference type="ARBA" id="ARBA00012973"/>
    </source>
</evidence>
<dbReference type="Proteomes" id="UP000820818">
    <property type="component" value="Unassembled WGS sequence"/>
</dbReference>
<comment type="pathway">
    <text evidence="3">Amino-acid biosynthesis; L-isoleucine biosynthesis; L-isoleucine from 2-oxobutanoate: step 2/4.</text>
</comment>
<feature type="binding site" evidence="14">
    <location>
        <position position="209"/>
    </location>
    <ligand>
        <name>Mg(2+)</name>
        <dbReference type="ChEBI" id="CHEBI:18420"/>
        <label>2</label>
    </ligand>
</feature>
<sequence>MAKINFGGVVEEVVTREEFPLDKAREVLKNETVAIIGYGVQGPGQALNLRDNGINVIIGQRKDSKTWDKAIADGWVPGKALYFSHGFGITYKEQTGIIPPADIDVILVAPKGSGTSLRRLFLAGKGLNSSFAIHQDATGKGRDRAIALGIGVGSGYLFETDFRKEVYSDLTGERGTLMGAIAGIFEAQYNTLRRNGHSPSEAFNETVEELTQSLMPLVAENGMDWMYANCSTTAQRGALDWKGRFRDATQPVFDELYESVASGKEAERTIKLNSQPDYRVKLEAELKTLHDSEIWQAGQARIGASKAVREPIICALTRANQGDIDCAAEALKFAKRPRIHTGATVVNIPDTNGYCLPEQYGEKIRFLKENVKNIDKAIISVHCHNDLGLATANSIAGIQNGARQVECTINGIGERAGNTALEEIVMILKTHHSLNFTHKVNSKHLYELSGMVSRMMRMPVQPNKAIVVKNAFAHSSERLGYTIERIDLDQVYERFLTLADGKKEIKDDDILFLMGHETQNNYKNGLAIKALKVVCGDQAIPEATVTLNYKGKDTEATAKGNGPVDATIKAIEQIMGKSFNIKEFNIHAIHSGSDDVSKVDMRVVDDGKSYKGYGFSTDIVRASAMPI</sequence>
<evidence type="ECO:0000259" key="16">
    <source>
        <dbReference type="PROSITE" id="PS51850"/>
    </source>
</evidence>
<evidence type="ECO:0000256" key="14">
    <source>
        <dbReference type="PROSITE-ProRule" id="PRU01198"/>
    </source>
</evidence>
<evidence type="ECO:0000256" key="8">
    <source>
        <dbReference type="ARBA" id="ARBA00022723"/>
    </source>
</evidence>
<dbReference type="SUPFAM" id="SSF48179">
    <property type="entry name" value="6-phosphogluconate dehydrogenase C-terminal domain-like"/>
    <property type="match status" value="1"/>
</dbReference>
<comment type="cofactor">
    <cofactor evidence="1">
        <name>Mg(2+)</name>
        <dbReference type="ChEBI" id="CHEBI:18420"/>
    </cofactor>
</comment>
<dbReference type="InterPro" id="IPR036230">
    <property type="entry name" value="LeuA_allosteric_dom_sf"/>
</dbReference>
<dbReference type="GO" id="GO:0009097">
    <property type="term" value="P:isoleucine biosynthetic process"/>
    <property type="evidence" value="ECO:0007669"/>
    <property type="project" value="UniProtKB-UniRule"/>
</dbReference>
<dbReference type="GO" id="GO:0003852">
    <property type="term" value="F:2-isopropylmalate synthase activity"/>
    <property type="evidence" value="ECO:0007669"/>
    <property type="project" value="UniProtKB-EC"/>
</dbReference>
<dbReference type="InterPro" id="IPR013785">
    <property type="entry name" value="Aldolase_TIM"/>
</dbReference>
<keyword evidence="9 14" id="KW-0460">Magnesium</keyword>
<dbReference type="GO" id="GO:0004455">
    <property type="term" value="F:ketol-acid reductoisomerase activity"/>
    <property type="evidence" value="ECO:0007669"/>
    <property type="project" value="UniProtKB-UniRule"/>
</dbReference>
<keyword evidence="19" id="KW-1185">Reference proteome</keyword>
<evidence type="ECO:0000256" key="4">
    <source>
        <dbReference type="ARBA" id="ARBA00010318"/>
    </source>
</evidence>
<gene>
    <name evidence="18" type="ORF">GHT06_003629</name>
</gene>
<dbReference type="GO" id="GO:0046872">
    <property type="term" value="F:metal ion binding"/>
    <property type="evidence" value="ECO:0007669"/>
    <property type="project" value="UniProtKB-UniRule"/>
</dbReference>
<keyword evidence="8 14" id="KW-0479">Metal-binding</keyword>
<dbReference type="Gene3D" id="3.30.160.270">
    <property type="match status" value="1"/>
</dbReference>
<keyword evidence="6 14" id="KW-0028">Amino-acid biosynthesis</keyword>
<dbReference type="SUPFAM" id="SSF51569">
    <property type="entry name" value="Aldolase"/>
    <property type="match status" value="1"/>
</dbReference>
<keyword evidence="10 14" id="KW-0560">Oxidoreductase</keyword>
<evidence type="ECO:0000313" key="19">
    <source>
        <dbReference type="Proteomes" id="UP000820818"/>
    </source>
</evidence>
<keyword evidence="11 14" id="KW-0100">Branched-chain amino acid biosynthesis</keyword>
<feature type="domain" description="KARI C-terminal knotted" evidence="17">
    <location>
        <begin position="161"/>
        <end position="308"/>
    </location>
</feature>
<dbReference type="SMART" id="SM00917">
    <property type="entry name" value="LeuA_dimer"/>
    <property type="match status" value="1"/>
</dbReference>
<dbReference type="Pfam" id="PF08502">
    <property type="entry name" value="LeuA_dimer"/>
    <property type="match status" value="1"/>
</dbReference>
<dbReference type="PANTHER" id="PTHR21371:SF1">
    <property type="entry name" value="KETOL-ACID REDUCTOISOMERASE, MITOCHONDRIAL"/>
    <property type="match status" value="1"/>
</dbReference>
<feature type="binding site" evidence="14">
    <location>
        <position position="169"/>
    </location>
    <ligand>
        <name>Mg(2+)</name>
        <dbReference type="ChEBI" id="CHEBI:18420"/>
        <label>1</label>
    </ligand>
</feature>
<dbReference type="InterPro" id="IPR008927">
    <property type="entry name" value="6-PGluconate_DH-like_C_sf"/>
</dbReference>
<dbReference type="InterPro" id="IPR013709">
    <property type="entry name" value="2-isopropylmalate_synth_dimer"/>
</dbReference>
<dbReference type="PROSITE" id="PS51851">
    <property type="entry name" value="KARI_C"/>
    <property type="match status" value="1"/>
</dbReference>
<evidence type="ECO:0000256" key="12">
    <source>
        <dbReference type="ARBA" id="ARBA00030209"/>
    </source>
</evidence>
<proteinExistence type="inferred from homology"/>
<evidence type="ECO:0000259" key="15">
    <source>
        <dbReference type="PROSITE" id="PS50991"/>
    </source>
</evidence>
<feature type="binding site" evidence="14">
    <location>
        <position position="231"/>
    </location>
    <ligand>
        <name>substrate</name>
    </ligand>
</feature>